<evidence type="ECO:0000256" key="1">
    <source>
        <dbReference type="ARBA" id="ARBA00009616"/>
    </source>
</evidence>
<dbReference type="PROSITE" id="PS00678">
    <property type="entry name" value="WD_REPEATS_1"/>
    <property type="match status" value="1"/>
</dbReference>
<protein>
    <recommendedName>
        <fullName evidence="8">Striatin N-terminal domain-containing protein</fullName>
    </recommendedName>
</protein>
<dbReference type="InterPro" id="IPR001680">
    <property type="entry name" value="WD40_rpt"/>
</dbReference>
<dbReference type="Pfam" id="PF00400">
    <property type="entry name" value="WD40"/>
    <property type="match status" value="4"/>
</dbReference>
<comment type="similarity">
    <text evidence="1">Belongs to the WD repeat striatin family.</text>
</comment>
<dbReference type="Gene3D" id="1.20.5.300">
    <property type="match status" value="1"/>
</dbReference>
<feature type="repeat" description="WD" evidence="6">
    <location>
        <begin position="872"/>
        <end position="905"/>
    </location>
</feature>
<dbReference type="EMBL" id="CDMZ01000731">
    <property type="protein sequence ID" value="CEM20365.1"/>
    <property type="molecule type" value="Genomic_DNA"/>
</dbReference>
<feature type="region of interest" description="Disordered" evidence="7">
    <location>
        <begin position="658"/>
        <end position="704"/>
    </location>
</feature>
<dbReference type="InterPro" id="IPR015943">
    <property type="entry name" value="WD40/YVTN_repeat-like_dom_sf"/>
</dbReference>
<dbReference type="PRINTS" id="PR00320">
    <property type="entry name" value="GPROTEINBRPT"/>
</dbReference>
<dbReference type="PROSITE" id="PS50294">
    <property type="entry name" value="WD_REPEATS_REGION"/>
    <property type="match status" value="2"/>
</dbReference>
<evidence type="ECO:0000256" key="5">
    <source>
        <dbReference type="ARBA" id="ARBA00023054"/>
    </source>
</evidence>
<dbReference type="GO" id="GO:0005516">
    <property type="term" value="F:calmodulin binding"/>
    <property type="evidence" value="ECO:0007669"/>
    <property type="project" value="UniProtKB-KW"/>
</dbReference>
<evidence type="ECO:0000256" key="7">
    <source>
        <dbReference type="SAM" id="MobiDB-lite"/>
    </source>
</evidence>
<dbReference type="InterPro" id="IPR020472">
    <property type="entry name" value="WD40_PAC1"/>
</dbReference>
<feature type="repeat" description="WD" evidence="6">
    <location>
        <begin position="1159"/>
        <end position="1200"/>
    </location>
</feature>
<feature type="domain" description="Striatin N-terminal" evidence="8">
    <location>
        <begin position="44"/>
        <end position="100"/>
    </location>
</feature>
<feature type="region of interest" description="Disordered" evidence="7">
    <location>
        <begin position="137"/>
        <end position="172"/>
    </location>
</feature>
<dbReference type="InterPro" id="IPR019775">
    <property type="entry name" value="WD40_repeat_CS"/>
</dbReference>
<dbReference type="PANTHER" id="PTHR15653:SF0">
    <property type="entry name" value="CONNECTOR OF KINASE TO AP-1, ISOFORM E"/>
    <property type="match status" value="1"/>
</dbReference>
<evidence type="ECO:0000259" key="8">
    <source>
        <dbReference type="Pfam" id="PF08232"/>
    </source>
</evidence>
<accession>A0A0G4FYD3</accession>
<dbReference type="InterPro" id="IPR036322">
    <property type="entry name" value="WD40_repeat_dom_sf"/>
</dbReference>
<dbReference type="InterPro" id="IPR013258">
    <property type="entry name" value="Striatin_N"/>
</dbReference>
<gene>
    <name evidence="9" type="ORF">Cvel_19355</name>
</gene>
<evidence type="ECO:0000256" key="6">
    <source>
        <dbReference type="PROSITE-ProRule" id="PRU00221"/>
    </source>
</evidence>
<feature type="region of interest" description="Disordered" evidence="7">
    <location>
        <begin position="722"/>
        <end position="782"/>
    </location>
</feature>
<feature type="region of interest" description="Disordered" evidence="7">
    <location>
        <begin position="1"/>
        <end position="28"/>
    </location>
</feature>
<feature type="compositionally biased region" description="Acidic residues" evidence="7">
    <location>
        <begin position="281"/>
        <end position="290"/>
    </location>
</feature>
<feature type="compositionally biased region" description="Basic and acidic residues" evidence="7">
    <location>
        <begin position="472"/>
        <end position="484"/>
    </location>
</feature>
<keyword evidence="3" id="KW-0677">Repeat</keyword>
<dbReference type="AlphaFoldDB" id="A0A0G4FYD3"/>
<feature type="compositionally biased region" description="Acidic residues" evidence="7">
    <location>
        <begin position="684"/>
        <end position="700"/>
    </location>
</feature>
<organism evidence="9">
    <name type="scientific">Chromera velia CCMP2878</name>
    <dbReference type="NCBI Taxonomy" id="1169474"/>
    <lineage>
        <taxon>Eukaryota</taxon>
        <taxon>Sar</taxon>
        <taxon>Alveolata</taxon>
        <taxon>Colpodellida</taxon>
        <taxon>Chromeraceae</taxon>
        <taxon>Chromera</taxon>
    </lineage>
</organism>
<evidence type="ECO:0000256" key="3">
    <source>
        <dbReference type="ARBA" id="ARBA00022737"/>
    </source>
</evidence>
<name>A0A0G4FYD3_9ALVE</name>
<feature type="region of interest" description="Disordered" evidence="7">
    <location>
        <begin position="226"/>
        <end position="301"/>
    </location>
</feature>
<feature type="region of interest" description="Disordered" evidence="7">
    <location>
        <begin position="452"/>
        <end position="569"/>
    </location>
</feature>
<dbReference type="InterPro" id="IPR051488">
    <property type="entry name" value="WD_repeat_striatin"/>
</dbReference>
<dbReference type="PROSITE" id="PS50082">
    <property type="entry name" value="WD_REPEATS_2"/>
    <property type="match status" value="3"/>
</dbReference>
<feature type="repeat" description="WD" evidence="6">
    <location>
        <begin position="930"/>
        <end position="964"/>
    </location>
</feature>
<feature type="compositionally biased region" description="Basic and acidic residues" evidence="7">
    <location>
        <begin position="726"/>
        <end position="739"/>
    </location>
</feature>
<feature type="compositionally biased region" description="Basic and acidic residues" evidence="7">
    <location>
        <begin position="522"/>
        <end position="533"/>
    </location>
</feature>
<feature type="compositionally biased region" description="Basic and acidic residues" evidence="7">
    <location>
        <begin position="1"/>
        <end position="10"/>
    </location>
</feature>
<dbReference type="PANTHER" id="PTHR15653">
    <property type="entry name" value="STRIATIN"/>
    <property type="match status" value="1"/>
</dbReference>
<keyword evidence="2 6" id="KW-0853">WD repeat</keyword>
<feature type="compositionally biased region" description="Acidic residues" evidence="7">
    <location>
        <begin position="549"/>
        <end position="568"/>
    </location>
</feature>
<reference evidence="9" key="1">
    <citation type="submission" date="2014-11" db="EMBL/GenBank/DDBJ databases">
        <authorList>
            <person name="Otto D Thomas"/>
            <person name="Naeem Raeece"/>
        </authorList>
    </citation>
    <scope>NUCLEOTIDE SEQUENCE</scope>
</reference>
<feature type="compositionally biased region" description="Basic and acidic residues" evidence="7">
    <location>
        <begin position="291"/>
        <end position="301"/>
    </location>
</feature>
<dbReference type="SMART" id="SM00320">
    <property type="entry name" value="WD40"/>
    <property type="match status" value="6"/>
</dbReference>
<dbReference type="Pfam" id="PF08232">
    <property type="entry name" value="Striatin"/>
    <property type="match status" value="1"/>
</dbReference>
<dbReference type="VEuPathDB" id="CryptoDB:Cvel_19355"/>
<evidence type="ECO:0000313" key="9">
    <source>
        <dbReference type="EMBL" id="CEM20365.1"/>
    </source>
</evidence>
<feature type="compositionally biased region" description="Basic and acidic residues" evidence="7">
    <location>
        <begin position="766"/>
        <end position="782"/>
    </location>
</feature>
<dbReference type="Gene3D" id="2.130.10.10">
    <property type="entry name" value="YVTN repeat-like/Quinoprotein amine dehydrogenase"/>
    <property type="match status" value="2"/>
</dbReference>
<feature type="compositionally biased region" description="Basic and acidic residues" evidence="7">
    <location>
        <begin position="234"/>
        <end position="243"/>
    </location>
</feature>
<evidence type="ECO:0000256" key="4">
    <source>
        <dbReference type="ARBA" id="ARBA00022860"/>
    </source>
</evidence>
<evidence type="ECO:0000256" key="2">
    <source>
        <dbReference type="ARBA" id="ARBA00022574"/>
    </source>
</evidence>
<dbReference type="SUPFAM" id="SSF50978">
    <property type="entry name" value="WD40 repeat-like"/>
    <property type="match status" value="1"/>
</dbReference>
<keyword evidence="4" id="KW-0112">Calmodulin-binding</keyword>
<feature type="compositionally biased region" description="Low complexity" evidence="7">
    <location>
        <begin position="511"/>
        <end position="520"/>
    </location>
</feature>
<keyword evidence="5" id="KW-0175">Coiled coil</keyword>
<proteinExistence type="inferred from homology"/>
<sequence length="1263" mass="133857">MRNGDGRPRGEGGAVRPSPPPPGKASIESVDTYIGELGALRMQVDREKADYVHEKFDLEKKLAIATSKLNSQEALGKSLTRRVRMLEFALRQERSSFVRTLRLRTQPFSLLNLDSEGETRNAGAFALASELTQNAIEASPGNEGGGSSSSSSSSSHTQAVGGQEGGKNPAVVGGWRGEVKHLSSLSTECGRLLKEFLGYHTDFEQCLGSLGEVYENRVRFLLQQQQQKASVEGGGKDDKERGGNDTASRPLSVWAGSEGGEGKDKIKSGGEGGTPSKGEGEDSADQEQVGEEERERERMERIPASAAVADIQAMPSPLGPQPHSHSDSETRGEAVLETICFRGGCCELGLEEDEIPPRLLMRASVAHLNKQMLSLAEYLDFLFYPPQQDEKIRHLASAAHKLTVLAEAAVSTRLILACQSLFTDASPEDAELEKGQGDLPVAAGMGVGVPVAVEGEGKGGGKTAASSPSPEGLKEGKGGEKENGEDSSAGGEEETTTGAPLPSETVEGGDDSSSSASAAGTIEKDAEVLENGKGKGGGGESIGVREEDKESEENDEEDENEEIDEDSEVGITECVQRLVESSEKILNVFRLWHIADTKASLVGKSASEMSIDALRGQVGKQAWEEGKGAGGERVRGRWRIPRGRGVCVASGIENENVDRPLSAEEGENGFAGNSIEKSKGAGQQEEEEEYGTDDEDDDPAFDSQSPEMFLKALGLQHAKFALPNPKSEEGEGKKTLKDEAADDPDAKEDRPKSSDSVPHLSPTNKPLKEGEEPKETKEKEKEVASVLGIEAREQVLQVRSVLRGHLDGVRAIECDAEGPTHCLVSGLLFSASEDGLIRGWDLRSVGQPGGMANGAAVTREKLPEDGEAFIAFRGHRGAVLSLSFANVHRLLFSGGQDNLIRLWRVPYPSEYDHLGPSNGQHGGDLRTAAFSGHQDSVWSLHVHPGVPVLASASADGTVRLWSLRLPLLGIGNGNDPAALVSNAFALAKASTSNQNAEAEIGAFARGGGCPVVSPLVHCLDFTDTGINKGNQALKPGAAGWGVPTGVRWLPSDLNAAVVGLRSGHTHIVDMELTKPIRTFDAPSAPSSLGGVQPSGGTNGAGDGTMATTTLPERLAGMGFAPNAVTSVTPHHTLPLVFTSHTDGVARLWDLRTRWQVGDFCGHNDAVTAALLDREGLTLATASHDGHLRCFDIRTGSLLQNFVVHRARKYGERIHCMGLSSPRGEDMQCILSVGGANGDITLVDGILPRKATLTCASLPVDPLL</sequence>